<name>A0A147JVM9_HADYE</name>
<feature type="region of interest" description="Disordered" evidence="1">
    <location>
        <begin position="231"/>
        <end position="257"/>
    </location>
</feature>
<accession>A0A147JVM9</accession>
<reference evidence="3 4" key="1">
    <citation type="journal article" date="2016" name="Nat. Microbiol.">
        <title>Genomic inference of the metabolism of cosmopolitan subsurface Archaea, Hadesarchaea.</title>
        <authorList>
            <person name="Baker B.J."/>
            <person name="Saw J.H."/>
            <person name="Lind A.E."/>
            <person name="Lazar C.S."/>
            <person name="Hinrichs K.-U."/>
            <person name="Teske A.P."/>
            <person name="Ettema T.J."/>
        </authorList>
    </citation>
    <scope>NUCLEOTIDE SEQUENCE [LARGE SCALE GENOMIC DNA]</scope>
</reference>
<proteinExistence type="predicted"/>
<dbReference type="STRING" id="1776334.APZ16_05070"/>
<comment type="caution">
    <text evidence="3">The sequence shown here is derived from an EMBL/GenBank/DDBJ whole genome shotgun (WGS) entry which is preliminary data.</text>
</comment>
<keyword evidence="2" id="KW-0812">Transmembrane</keyword>
<feature type="transmembrane region" description="Helical" evidence="2">
    <location>
        <begin position="135"/>
        <end position="159"/>
    </location>
</feature>
<gene>
    <name evidence="3" type="ORF">APZ16_05070</name>
</gene>
<dbReference type="AlphaFoldDB" id="A0A147JVM9"/>
<feature type="transmembrane region" description="Helical" evidence="2">
    <location>
        <begin position="171"/>
        <end position="196"/>
    </location>
</feature>
<feature type="transmembrane region" description="Helical" evidence="2">
    <location>
        <begin position="40"/>
        <end position="57"/>
    </location>
</feature>
<evidence type="ECO:0000313" key="4">
    <source>
        <dbReference type="Proteomes" id="UP000074294"/>
    </source>
</evidence>
<dbReference type="Proteomes" id="UP000074294">
    <property type="component" value="Unassembled WGS sequence"/>
</dbReference>
<organism evidence="3 4">
    <name type="scientific">Hadarchaeum yellowstonense</name>
    <dbReference type="NCBI Taxonomy" id="1776334"/>
    <lineage>
        <taxon>Archaea</taxon>
        <taxon>Methanobacteriati</taxon>
        <taxon>Candidatus Hadarchaeota</taxon>
        <taxon>Candidatus Hadarchaeia</taxon>
        <taxon>Candidatus Hadarchaeales</taxon>
        <taxon>Candidatus Hadarchaeaceae</taxon>
        <taxon>Candidatus Hadarchaeum</taxon>
    </lineage>
</organism>
<protein>
    <recommendedName>
        <fullName evidence="5">Histidine kinase N-terminal 7TM region domain-containing protein</fullName>
    </recommendedName>
</protein>
<keyword evidence="2" id="KW-1133">Transmembrane helix</keyword>
<sequence length="271" mass="30776">MAGWYFIPITLQYLVGSGLIFLISFFLILKNSKSWVYRSFFLYGLFAGLWILMAFFHRNAPNAELSADFITVGAVFGFTFPAFLLITFLMLKKQSKLNLLALLPAIFLGAITLYLMPFKISWTTFGWSYGYSSDWYFATVVVFNLAYIVANLAVGIDLVRTAPTELLRKKYAVLLISYFVFYVVAVSISNMLLIRYIDAPPLGGIFSALAFLAIAWALSLKFNRSASEKSSNATGEEEAMSKRLPRQSSLTDNRLEGEMWKEPLSHRPFWR</sequence>
<evidence type="ECO:0000256" key="1">
    <source>
        <dbReference type="SAM" id="MobiDB-lite"/>
    </source>
</evidence>
<feature type="transmembrane region" description="Helical" evidence="2">
    <location>
        <begin position="97"/>
        <end position="115"/>
    </location>
</feature>
<feature type="transmembrane region" description="Helical" evidence="2">
    <location>
        <begin position="69"/>
        <end position="90"/>
    </location>
</feature>
<feature type="transmembrane region" description="Helical" evidence="2">
    <location>
        <begin position="202"/>
        <end position="220"/>
    </location>
</feature>
<evidence type="ECO:0000313" key="3">
    <source>
        <dbReference type="EMBL" id="KUO40557.1"/>
    </source>
</evidence>
<feature type="transmembrane region" description="Helical" evidence="2">
    <location>
        <begin position="6"/>
        <end position="28"/>
    </location>
</feature>
<dbReference type="EMBL" id="LQMQ01000039">
    <property type="protein sequence ID" value="KUO40557.1"/>
    <property type="molecule type" value="Genomic_DNA"/>
</dbReference>
<keyword evidence="2" id="KW-0472">Membrane</keyword>
<evidence type="ECO:0008006" key="5">
    <source>
        <dbReference type="Google" id="ProtNLM"/>
    </source>
</evidence>
<evidence type="ECO:0000256" key="2">
    <source>
        <dbReference type="SAM" id="Phobius"/>
    </source>
</evidence>